<evidence type="ECO:0000313" key="2">
    <source>
        <dbReference type="Proteomes" id="UP001189624"/>
    </source>
</evidence>
<reference evidence="1" key="1">
    <citation type="submission" date="2023-10" db="EMBL/GenBank/DDBJ databases">
        <authorList>
            <person name="Domelevo Entfellner J.-B."/>
        </authorList>
    </citation>
    <scope>NUCLEOTIDE SEQUENCE</scope>
</reference>
<gene>
    <name evidence="1" type="ORF">AYBTSS11_LOCUS6811</name>
</gene>
<protein>
    <submittedName>
        <fullName evidence="1">Uncharacterized protein</fullName>
    </submittedName>
</protein>
<dbReference type="AlphaFoldDB" id="A0AA86RY35"/>
<dbReference type="Proteomes" id="UP001189624">
    <property type="component" value="Chromosome 2"/>
</dbReference>
<dbReference type="EMBL" id="OY731399">
    <property type="protein sequence ID" value="CAJ1934247.1"/>
    <property type="molecule type" value="Genomic_DNA"/>
</dbReference>
<sequence length="172" mass="19078">MALGDEEQSDCNRFGPVKAKDCSRNKCATNFSCDHYEDGYKQLYPGGRVSRLEFGNISDIAHPQEEYGKEYGGQEVVDFADNPFRNSSLSGKTYPCHKRTQNRTIVAIDNTRCDPFKGLPSGFSLFTHAMKIGDTDAVNSVCSTTATLISMLFFTVLCRVGPMQYVSAGMKR</sequence>
<evidence type="ECO:0000313" key="1">
    <source>
        <dbReference type="EMBL" id="CAJ1934247.1"/>
    </source>
</evidence>
<dbReference type="Gramene" id="rna-AYBTSS11_LOCUS6811">
    <property type="protein sequence ID" value="CAJ1934247.1"/>
    <property type="gene ID" value="gene-AYBTSS11_LOCUS6811"/>
</dbReference>
<proteinExistence type="predicted"/>
<name>A0AA86RY35_9FABA</name>
<organism evidence="1 2">
    <name type="scientific">Sphenostylis stenocarpa</name>
    <dbReference type="NCBI Taxonomy" id="92480"/>
    <lineage>
        <taxon>Eukaryota</taxon>
        <taxon>Viridiplantae</taxon>
        <taxon>Streptophyta</taxon>
        <taxon>Embryophyta</taxon>
        <taxon>Tracheophyta</taxon>
        <taxon>Spermatophyta</taxon>
        <taxon>Magnoliopsida</taxon>
        <taxon>eudicotyledons</taxon>
        <taxon>Gunneridae</taxon>
        <taxon>Pentapetalae</taxon>
        <taxon>rosids</taxon>
        <taxon>fabids</taxon>
        <taxon>Fabales</taxon>
        <taxon>Fabaceae</taxon>
        <taxon>Papilionoideae</taxon>
        <taxon>50 kb inversion clade</taxon>
        <taxon>NPAAA clade</taxon>
        <taxon>indigoferoid/millettioid clade</taxon>
        <taxon>Phaseoleae</taxon>
        <taxon>Sphenostylis</taxon>
    </lineage>
</organism>
<accession>A0AA86RY35</accession>
<keyword evidence="2" id="KW-1185">Reference proteome</keyword>